<evidence type="ECO:0000313" key="7">
    <source>
        <dbReference type="EMBL" id="MBO8441461.1"/>
    </source>
</evidence>
<keyword evidence="2 4" id="KW-0227">DNA damage</keyword>
<dbReference type="Gene3D" id="3.30.1540.20">
    <property type="entry name" value="MutL, C-terminal domain, dimerisation subdomain"/>
    <property type="match status" value="1"/>
</dbReference>
<gene>
    <name evidence="4 7" type="primary">mutL</name>
    <name evidence="7" type="ORF">IAA89_03325</name>
</gene>
<keyword evidence="7" id="KW-0255">Endonuclease</keyword>
<dbReference type="Gene3D" id="3.30.565.10">
    <property type="entry name" value="Histidine kinase-like ATPase, C-terminal domain"/>
    <property type="match status" value="1"/>
</dbReference>
<evidence type="ECO:0000256" key="1">
    <source>
        <dbReference type="ARBA" id="ARBA00006082"/>
    </source>
</evidence>
<dbReference type="InterPro" id="IPR037198">
    <property type="entry name" value="MutL_C_sf"/>
</dbReference>
<dbReference type="CDD" id="cd00782">
    <property type="entry name" value="MutL_Trans"/>
    <property type="match status" value="1"/>
</dbReference>
<dbReference type="InterPro" id="IPR036890">
    <property type="entry name" value="HATPase_C_sf"/>
</dbReference>
<dbReference type="PROSITE" id="PS00058">
    <property type="entry name" value="DNA_MISMATCH_REPAIR_1"/>
    <property type="match status" value="1"/>
</dbReference>
<evidence type="ECO:0000256" key="4">
    <source>
        <dbReference type="HAMAP-Rule" id="MF_00149"/>
    </source>
</evidence>
<dbReference type="GO" id="GO:0005524">
    <property type="term" value="F:ATP binding"/>
    <property type="evidence" value="ECO:0007669"/>
    <property type="project" value="InterPro"/>
</dbReference>
<evidence type="ECO:0000256" key="3">
    <source>
        <dbReference type="ARBA" id="ARBA00023204"/>
    </source>
</evidence>
<keyword evidence="3 4" id="KW-0234">DNA repair</keyword>
<evidence type="ECO:0000259" key="6">
    <source>
        <dbReference type="SMART" id="SM01340"/>
    </source>
</evidence>
<dbReference type="InterPro" id="IPR002099">
    <property type="entry name" value="MutL/Mlh/PMS"/>
</dbReference>
<dbReference type="HAMAP" id="MF_00149">
    <property type="entry name" value="DNA_mis_repair"/>
    <property type="match status" value="1"/>
</dbReference>
<dbReference type="Pfam" id="PF01119">
    <property type="entry name" value="DNA_mis_repair"/>
    <property type="match status" value="1"/>
</dbReference>
<dbReference type="FunFam" id="3.30.1370.100:FF:000004">
    <property type="entry name" value="DNA mismatch repair endonuclease MutL"/>
    <property type="match status" value="1"/>
</dbReference>
<dbReference type="GO" id="GO:0140664">
    <property type="term" value="F:ATP-dependent DNA damage sensor activity"/>
    <property type="evidence" value="ECO:0007669"/>
    <property type="project" value="InterPro"/>
</dbReference>
<dbReference type="PANTHER" id="PTHR10073">
    <property type="entry name" value="DNA MISMATCH REPAIR PROTEIN MLH, PMS, MUTL"/>
    <property type="match status" value="1"/>
</dbReference>
<feature type="domain" description="MutL C-terminal dimerisation" evidence="5">
    <location>
        <begin position="413"/>
        <end position="555"/>
    </location>
</feature>
<reference evidence="7" key="2">
    <citation type="journal article" date="2021" name="PeerJ">
        <title>Extensive microbial diversity within the chicken gut microbiome revealed by metagenomics and culture.</title>
        <authorList>
            <person name="Gilroy R."/>
            <person name="Ravi A."/>
            <person name="Getino M."/>
            <person name="Pursley I."/>
            <person name="Horton D.L."/>
            <person name="Alikhan N.F."/>
            <person name="Baker D."/>
            <person name="Gharbi K."/>
            <person name="Hall N."/>
            <person name="Watson M."/>
            <person name="Adriaenssens E.M."/>
            <person name="Foster-Nyarko E."/>
            <person name="Jarju S."/>
            <person name="Secka A."/>
            <person name="Antonio M."/>
            <person name="Oren A."/>
            <person name="Chaudhuri R.R."/>
            <person name="La Ragione R."/>
            <person name="Hildebrand F."/>
            <person name="Pallen M.J."/>
        </authorList>
    </citation>
    <scope>NUCLEOTIDE SEQUENCE</scope>
    <source>
        <strain evidence="7">C6-149</strain>
    </source>
</reference>
<dbReference type="GO" id="GO:0030983">
    <property type="term" value="F:mismatched DNA binding"/>
    <property type="evidence" value="ECO:0007669"/>
    <property type="project" value="InterPro"/>
</dbReference>
<dbReference type="InterPro" id="IPR014721">
    <property type="entry name" value="Ribsml_uS5_D2-typ_fold_subgr"/>
</dbReference>
<dbReference type="Gene3D" id="3.30.1370.100">
    <property type="entry name" value="MutL, C-terminal domain, regulatory subdomain"/>
    <property type="match status" value="1"/>
</dbReference>
<sequence>MGLIHELSDLVANQIIAGEVINRPASVVKELVENSLDANSDEITVKLTDSGINKIEVIDNGDGIEKDDVKLAFMRHTTSKINKSSDLFNLSSLGFRGEALASIAAVSKVIVKTAVPNENGNELHVENGEFTIFKPCISRVGTSIIVSDLFYNIADKLRFIKKPQTELSYIVNIMHRFSLAYPDVRFNLFNNDKEIFRTSGNGNLKQVIANIYGRKLTNKLLYVESSNEDFKISGYVSLPEVTRASYKYIYTFVNGRYVKNTLFNRAIFEGYGTKLMVGRYPIVVINITSDPHLLDVNLQPDKQQIRISKKNVLDNLIEKSIKTKFENIDLIPDTHSYMDEDDCNNHIINSINYNFDSVNDEQIINIKNEKDLSNEQIGSFFSKYKSVDLKNYQINDKLINDYHSKNGFPNLSYIGQLNGTFLFAQGVDGLYIIDQHAAQERIKYEFYRKEIGNVNDESQELLIPIILSYPTDEFLIISENISVLEKIGIFLEPFGKNSFILKRHPSWFINGQEEDTLKEIIDWLLNNKKLTVELFRERTAIMMSCKRSIKANHYLNDLQAKQLLNDLANTENPYNCPHGRPVLVHLSNLDLEKMFKRIQDNHNSWNEFDEHEF</sequence>
<dbReference type="PANTHER" id="PTHR10073:SF12">
    <property type="entry name" value="DNA MISMATCH REPAIR PROTEIN MLH1"/>
    <property type="match status" value="1"/>
</dbReference>
<accession>A0A9D9E7P2</accession>
<dbReference type="InterPro" id="IPR042120">
    <property type="entry name" value="MutL_C_dimsub"/>
</dbReference>
<dbReference type="InterPro" id="IPR014762">
    <property type="entry name" value="DNA_mismatch_repair_CS"/>
</dbReference>
<organism evidence="7 8">
    <name type="scientific">Candidatus Gallilactobacillus intestinavium</name>
    <dbReference type="NCBI Taxonomy" id="2840838"/>
    <lineage>
        <taxon>Bacteria</taxon>
        <taxon>Bacillati</taxon>
        <taxon>Bacillota</taxon>
        <taxon>Bacilli</taxon>
        <taxon>Lactobacillales</taxon>
        <taxon>Lactobacillaceae</taxon>
        <taxon>Lactobacillaceae incertae sedis</taxon>
        <taxon>Candidatus Gallilactobacillus</taxon>
    </lineage>
</organism>
<dbReference type="SUPFAM" id="SSF118116">
    <property type="entry name" value="DNA mismatch repair protein MutL"/>
    <property type="match status" value="1"/>
</dbReference>
<dbReference type="EMBL" id="JADIMP010000053">
    <property type="protein sequence ID" value="MBO8441461.1"/>
    <property type="molecule type" value="Genomic_DNA"/>
</dbReference>
<dbReference type="Gene3D" id="3.30.230.10">
    <property type="match status" value="1"/>
</dbReference>
<dbReference type="NCBIfam" id="TIGR00585">
    <property type="entry name" value="mutl"/>
    <property type="match status" value="1"/>
</dbReference>
<name>A0A9D9E7P2_9LACO</name>
<proteinExistence type="inferred from homology"/>
<evidence type="ECO:0000259" key="5">
    <source>
        <dbReference type="SMART" id="SM00853"/>
    </source>
</evidence>
<dbReference type="SMART" id="SM01340">
    <property type="entry name" value="DNA_mis_repair"/>
    <property type="match status" value="1"/>
</dbReference>
<dbReference type="GO" id="GO:0004519">
    <property type="term" value="F:endonuclease activity"/>
    <property type="evidence" value="ECO:0007669"/>
    <property type="project" value="UniProtKB-KW"/>
</dbReference>
<dbReference type="SMART" id="SM00853">
    <property type="entry name" value="MutL_C"/>
    <property type="match status" value="1"/>
</dbReference>
<evidence type="ECO:0000313" key="8">
    <source>
        <dbReference type="Proteomes" id="UP000823614"/>
    </source>
</evidence>
<comment type="similarity">
    <text evidence="1 4">Belongs to the DNA mismatch repair MutL/HexB family.</text>
</comment>
<dbReference type="GO" id="GO:0016887">
    <property type="term" value="F:ATP hydrolysis activity"/>
    <property type="evidence" value="ECO:0007669"/>
    <property type="project" value="InterPro"/>
</dbReference>
<dbReference type="GO" id="GO:0006298">
    <property type="term" value="P:mismatch repair"/>
    <property type="evidence" value="ECO:0007669"/>
    <property type="project" value="UniProtKB-UniRule"/>
</dbReference>
<dbReference type="Pfam" id="PF08676">
    <property type="entry name" value="MutL_C"/>
    <property type="match status" value="1"/>
</dbReference>
<dbReference type="InterPro" id="IPR014790">
    <property type="entry name" value="MutL_C"/>
</dbReference>
<dbReference type="Pfam" id="PF13589">
    <property type="entry name" value="HATPase_c_3"/>
    <property type="match status" value="1"/>
</dbReference>
<comment type="caution">
    <text evidence="7">The sequence shown here is derived from an EMBL/GenBank/DDBJ whole genome shotgun (WGS) entry which is preliminary data.</text>
</comment>
<dbReference type="InterPro" id="IPR013507">
    <property type="entry name" value="DNA_mismatch_S5_2-like"/>
</dbReference>
<dbReference type="InterPro" id="IPR038973">
    <property type="entry name" value="MutL/Mlh/Pms-like"/>
</dbReference>
<dbReference type="InterPro" id="IPR020667">
    <property type="entry name" value="DNA_mismatch_repair_MutL"/>
</dbReference>
<dbReference type="SUPFAM" id="SSF54211">
    <property type="entry name" value="Ribosomal protein S5 domain 2-like"/>
    <property type="match status" value="1"/>
</dbReference>
<protein>
    <recommendedName>
        <fullName evidence="4">DNA mismatch repair protein MutL</fullName>
    </recommendedName>
</protein>
<keyword evidence="7" id="KW-0378">Hydrolase</keyword>
<reference evidence="7" key="1">
    <citation type="submission" date="2020-10" db="EMBL/GenBank/DDBJ databases">
        <authorList>
            <person name="Gilroy R."/>
        </authorList>
    </citation>
    <scope>NUCLEOTIDE SEQUENCE</scope>
    <source>
        <strain evidence="7">C6-149</strain>
    </source>
</reference>
<dbReference type="GO" id="GO:0032300">
    <property type="term" value="C:mismatch repair complex"/>
    <property type="evidence" value="ECO:0007669"/>
    <property type="project" value="InterPro"/>
</dbReference>
<dbReference type="Proteomes" id="UP000823614">
    <property type="component" value="Unassembled WGS sequence"/>
</dbReference>
<dbReference type="FunFam" id="3.30.565.10:FF:000003">
    <property type="entry name" value="DNA mismatch repair endonuclease MutL"/>
    <property type="match status" value="1"/>
</dbReference>
<comment type="function">
    <text evidence="4">This protein is involved in the repair of mismatches in DNA. It is required for dam-dependent methyl-directed DNA mismatch repair. May act as a 'molecular matchmaker', a protein that promotes the formation of a stable complex between two or more DNA-binding proteins in an ATP-dependent manner without itself being part of a final effector complex.</text>
</comment>
<dbReference type="CDD" id="cd16926">
    <property type="entry name" value="HATPase_MutL-MLH-PMS-like"/>
    <property type="match status" value="1"/>
</dbReference>
<keyword evidence="7" id="KW-0540">Nuclease</keyword>
<dbReference type="SUPFAM" id="SSF55874">
    <property type="entry name" value="ATPase domain of HSP90 chaperone/DNA topoisomerase II/histidine kinase"/>
    <property type="match status" value="1"/>
</dbReference>
<dbReference type="AlphaFoldDB" id="A0A9D9E7P2"/>
<dbReference type="InterPro" id="IPR042121">
    <property type="entry name" value="MutL_C_regsub"/>
</dbReference>
<feature type="domain" description="DNA mismatch repair protein S5" evidence="6">
    <location>
        <begin position="208"/>
        <end position="326"/>
    </location>
</feature>
<dbReference type="InterPro" id="IPR020568">
    <property type="entry name" value="Ribosomal_Su5_D2-typ_SF"/>
</dbReference>
<evidence type="ECO:0000256" key="2">
    <source>
        <dbReference type="ARBA" id="ARBA00022763"/>
    </source>
</evidence>